<organism evidence="1 2">
    <name type="scientific">Morganella psychrotolerans</name>
    <dbReference type="NCBI Taxonomy" id="368603"/>
    <lineage>
        <taxon>Bacteria</taxon>
        <taxon>Pseudomonadati</taxon>
        <taxon>Pseudomonadota</taxon>
        <taxon>Gammaproteobacteria</taxon>
        <taxon>Enterobacterales</taxon>
        <taxon>Morganellaceae</taxon>
        <taxon>Morganella</taxon>
    </lineage>
</organism>
<protein>
    <submittedName>
        <fullName evidence="1">Uncharacterized protein</fullName>
    </submittedName>
</protein>
<dbReference type="EMBL" id="LZEX01000003">
    <property type="protein sequence ID" value="OBU10559.1"/>
    <property type="molecule type" value="Genomic_DNA"/>
</dbReference>
<gene>
    <name evidence="1" type="ORF">AYY17_15565</name>
</gene>
<name>A0A1B8HMC4_9GAMM</name>
<evidence type="ECO:0000313" key="2">
    <source>
        <dbReference type="Proteomes" id="UP000092247"/>
    </source>
</evidence>
<dbReference type="RefSeq" id="WP_067421786.1">
    <property type="nucleotide sequence ID" value="NZ_LZEX01000003.1"/>
</dbReference>
<dbReference type="Proteomes" id="UP000092247">
    <property type="component" value="Unassembled WGS sequence"/>
</dbReference>
<proteinExistence type="predicted"/>
<sequence>MGRSVQVKFGRQEYPSKKAAIQHFMVHRESIKEWGSISGGILFDELKELYLAYCEADENWEYDGREITEFSVDYEPRQNGDTWASHLCYWVHLLDTDKIPFSVRLAVETIVKASSKEAGYLMN</sequence>
<comment type="caution">
    <text evidence="1">The sequence shown here is derived from an EMBL/GenBank/DDBJ whole genome shotgun (WGS) entry which is preliminary data.</text>
</comment>
<dbReference type="AlphaFoldDB" id="A0A1B8HMC4"/>
<evidence type="ECO:0000313" key="1">
    <source>
        <dbReference type="EMBL" id="OBU10559.1"/>
    </source>
</evidence>
<accession>A0A1B8HMC4</accession>
<reference evidence="1 2" key="1">
    <citation type="submission" date="2016-06" db="EMBL/GenBank/DDBJ databases">
        <authorList>
            <person name="Kjaerup R.B."/>
            <person name="Dalgaard T.S."/>
            <person name="Juul-Madsen H.R."/>
        </authorList>
    </citation>
    <scope>NUCLEOTIDE SEQUENCE [LARGE SCALE GENOMIC DNA]</scope>
    <source>
        <strain evidence="1 2">GCSL-Mp3</strain>
    </source>
</reference>
<dbReference type="Gene3D" id="3.10.450.40">
    <property type="match status" value="1"/>
</dbReference>